<dbReference type="EMBL" id="CP031320">
    <property type="protein sequence ID" value="AXK37130.1"/>
    <property type="molecule type" value="Genomic_DNA"/>
</dbReference>
<evidence type="ECO:0000259" key="1">
    <source>
        <dbReference type="PROSITE" id="PS50943"/>
    </source>
</evidence>
<dbReference type="PROSITE" id="PS50943">
    <property type="entry name" value="HTH_CROC1"/>
    <property type="match status" value="1"/>
</dbReference>
<feature type="domain" description="HTH cro/C1-type" evidence="1">
    <location>
        <begin position="22"/>
        <end position="61"/>
    </location>
</feature>
<dbReference type="KEGG" id="sarm:DVA86_06315"/>
<keyword evidence="3" id="KW-1185">Reference proteome</keyword>
<reference evidence="2 3" key="1">
    <citation type="submission" date="2018-07" db="EMBL/GenBank/DDBJ databases">
        <title>Draft genome of the type strain Streptomyces armeniacus ATCC 15676.</title>
        <authorList>
            <person name="Labana P."/>
            <person name="Gosse J.T."/>
            <person name="Boddy C.N."/>
        </authorList>
    </citation>
    <scope>NUCLEOTIDE SEQUENCE [LARGE SCALE GENOMIC DNA]</scope>
    <source>
        <strain evidence="2 3">ATCC 15676</strain>
    </source>
</reference>
<dbReference type="CDD" id="cd00093">
    <property type="entry name" value="HTH_XRE"/>
    <property type="match status" value="1"/>
</dbReference>
<organism evidence="2 3">
    <name type="scientific">Streptomyces armeniacus</name>
    <dbReference type="NCBI Taxonomy" id="83291"/>
    <lineage>
        <taxon>Bacteria</taxon>
        <taxon>Bacillati</taxon>
        <taxon>Actinomycetota</taxon>
        <taxon>Actinomycetes</taxon>
        <taxon>Kitasatosporales</taxon>
        <taxon>Streptomycetaceae</taxon>
        <taxon>Streptomyces</taxon>
    </lineage>
</organism>
<dbReference type="InterPro" id="IPR043917">
    <property type="entry name" value="DUF5753"/>
</dbReference>
<evidence type="ECO:0000313" key="2">
    <source>
        <dbReference type="EMBL" id="AXK37130.1"/>
    </source>
</evidence>
<dbReference type="Pfam" id="PF19054">
    <property type="entry name" value="DUF5753"/>
    <property type="match status" value="1"/>
</dbReference>
<proteinExistence type="predicted"/>
<dbReference type="Gene3D" id="1.10.260.40">
    <property type="entry name" value="lambda repressor-like DNA-binding domains"/>
    <property type="match status" value="1"/>
</dbReference>
<protein>
    <submittedName>
        <fullName evidence="2">XRE family transcriptional regulator</fullName>
    </submittedName>
</protein>
<accession>A0A345XZR4</accession>
<sequence length="280" mass="31179">MPAQPRQLTPDRSARHLFGAKMRAQRERAGMALEGLSDVVNISRSHLSRIETAERMPPPDLPPRLDAAFGTDGIFEELYRLASREIHPDQYQRRMELEARAQVIGEYTAQIVPGLLQTEDYARALFTEVRPWEATQQDFEEIEELVTARMSRQARLAGDSPLEYTAVLDEGALRRGFGGAAVMRAQLAHLAQLTLTKKTMVQVLPLESGGHPLLSGMLTLLTVDKGTRVAYEESITTGTLVEEMGSVVYLQRAYDLLRARALSPEDSAAFIRSAMEDLPT</sequence>
<dbReference type="AlphaFoldDB" id="A0A345XZR4"/>
<evidence type="ECO:0000313" key="3">
    <source>
        <dbReference type="Proteomes" id="UP000254425"/>
    </source>
</evidence>
<dbReference type="GO" id="GO:0003677">
    <property type="term" value="F:DNA binding"/>
    <property type="evidence" value="ECO:0007669"/>
    <property type="project" value="InterPro"/>
</dbReference>
<dbReference type="InterPro" id="IPR001387">
    <property type="entry name" value="Cro/C1-type_HTH"/>
</dbReference>
<gene>
    <name evidence="2" type="ORF">DVA86_06315</name>
</gene>
<dbReference type="RefSeq" id="WP_208876445.1">
    <property type="nucleotide sequence ID" value="NZ_CP031320.1"/>
</dbReference>
<dbReference type="SMART" id="SM00530">
    <property type="entry name" value="HTH_XRE"/>
    <property type="match status" value="1"/>
</dbReference>
<dbReference type="Pfam" id="PF13560">
    <property type="entry name" value="HTH_31"/>
    <property type="match status" value="1"/>
</dbReference>
<dbReference type="InterPro" id="IPR010982">
    <property type="entry name" value="Lambda_DNA-bd_dom_sf"/>
</dbReference>
<dbReference type="Proteomes" id="UP000254425">
    <property type="component" value="Chromosome"/>
</dbReference>
<name>A0A345XZR4_9ACTN</name>
<dbReference type="SUPFAM" id="SSF47413">
    <property type="entry name" value="lambda repressor-like DNA-binding domains"/>
    <property type="match status" value="1"/>
</dbReference>